<gene>
    <name evidence="1" type="ORF">NDI38_29685</name>
</gene>
<accession>A0ABV0KW66</accession>
<organism evidence="1 2">
    <name type="scientific">Stenomitos frigidus AS-A4</name>
    <dbReference type="NCBI Taxonomy" id="2933935"/>
    <lineage>
        <taxon>Bacteria</taxon>
        <taxon>Bacillati</taxon>
        <taxon>Cyanobacteriota</taxon>
        <taxon>Cyanophyceae</taxon>
        <taxon>Leptolyngbyales</taxon>
        <taxon>Leptolyngbyaceae</taxon>
        <taxon>Stenomitos</taxon>
    </lineage>
</organism>
<evidence type="ECO:0000313" key="2">
    <source>
        <dbReference type="Proteomes" id="UP001476950"/>
    </source>
</evidence>
<dbReference type="Proteomes" id="UP001476950">
    <property type="component" value="Unassembled WGS sequence"/>
</dbReference>
<comment type="caution">
    <text evidence="1">The sequence shown here is derived from an EMBL/GenBank/DDBJ whole genome shotgun (WGS) entry which is preliminary data.</text>
</comment>
<sequence>GQEPGVGMDSQLRTQNIPFGNASRFWNAEGYTALKAFLDTRYPIPDTSITEATGWQITPTGEVLLVSTTLVPTVENQLKQPIACSGTH</sequence>
<dbReference type="EMBL" id="JAMPLM010000071">
    <property type="protein sequence ID" value="MEP1062550.1"/>
    <property type="molecule type" value="Genomic_DNA"/>
</dbReference>
<proteinExistence type="predicted"/>
<dbReference type="RefSeq" id="WP_206756100.1">
    <property type="nucleotide sequence ID" value="NZ_JAMPLM010000071.1"/>
</dbReference>
<name>A0ABV0KW66_9CYAN</name>
<feature type="non-terminal residue" evidence="1">
    <location>
        <position position="1"/>
    </location>
</feature>
<keyword evidence="2" id="KW-1185">Reference proteome</keyword>
<evidence type="ECO:0000313" key="1">
    <source>
        <dbReference type="EMBL" id="MEP1062550.1"/>
    </source>
</evidence>
<reference evidence="1 2" key="1">
    <citation type="submission" date="2022-04" db="EMBL/GenBank/DDBJ databases">
        <title>Positive selection, recombination, and allopatry shape intraspecific diversity of widespread and dominant cyanobacteria.</title>
        <authorList>
            <person name="Wei J."/>
            <person name="Shu W."/>
            <person name="Hu C."/>
        </authorList>
    </citation>
    <scope>NUCLEOTIDE SEQUENCE [LARGE SCALE GENOMIC DNA]</scope>
    <source>
        <strain evidence="1 2">AS-A4</strain>
    </source>
</reference>
<protein>
    <submittedName>
        <fullName evidence="1">Uncharacterized protein</fullName>
    </submittedName>
</protein>